<feature type="transmembrane region" description="Helical" evidence="8">
    <location>
        <begin position="233"/>
        <end position="257"/>
    </location>
</feature>
<proteinExistence type="inferred from homology"/>
<dbReference type="Gene3D" id="1.10.3720.10">
    <property type="entry name" value="MetI-like"/>
    <property type="match status" value="2"/>
</dbReference>
<dbReference type="SUPFAM" id="SSF161098">
    <property type="entry name" value="MetI-like"/>
    <property type="match status" value="2"/>
</dbReference>
<accession>W0JTQ7</accession>
<dbReference type="PROSITE" id="PS50928">
    <property type="entry name" value="ABC_TM1"/>
    <property type="match status" value="2"/>
</dbReference>
<keyword evidence="11" id="KW-1185">Reference proteome</keyword>
<comment type="subcellular location">
    <subcellularLocation>
        <location evidence="1">Cell inner membrane</location>
        <topology evidence="1">Multi-pass membrane protein</topology>
    </subcellularLocation>
    <subcellularLocation>
        <location evidence="8">Cell membrane</location>
        <topology evidence="8">Multi-pass membrane protein</topology>
    </subcellularLocation>
</comment>
<evidence type="ECO:0000256" key="5">
    <source>
        <dbReference type="ARBA" id="ARBA00022692"/>
    </source>
</evidence>
<evidence type="ECO:0000256" key="4">
    <source>
        <dbReference type="ARBA" id="ARBA00022519"/>
    </source>
</evidence>
<evidence type="ECO:0000256" key="8">
    <source>
        <dbReference type="RuleBase" id="RU363032"/>
    </source>
</evidence>
<dbReference type="PANTHER" id="PTHR43357">
    <property type="entry name" value="INNER MEMBRANE ABC TRANSPORTER PERMEASE PROTEIN YDCV"/>
    <property type="match status" value="1"/>
</dbReference>
<evidence type="ECO:0000256" key="7">
    <source>
        <dbReference type="ARBA" id="ARBA00023136"/>
    </source>
</evidence>
<feature type="transmembrane region" description="Helical" evidence="8">
    <location>
        <begin position="402"/>
        <end position="424"/>
    </location>
</feature>
<evidence type="ECO:0000256" key="2">
    <source>
        <dbReference type="ARBA" id="ARBA00022448"/>
    </source>
</evidence>
<gene>
    <name evidence="10" type="ORF">HALLA_19390</name>
</gene>
<keyword evidence="6 8" id="KW-1133">Transmembrane helix</keyword>
<keyword evidence="3" id="KW-1003">Cell membrane</keyword>
<dbReference type="PANTHER" id="PTHR43357:SF4">
    <property type="entry name" value="INNER MEMBRANE ABC TRANSPORTER PERMEASE PROTEIN YDCV"/>
    <property type="match status" value="1"/>
</dbReference>
<feature type="transmembrane region" description="Helical" evidence="8">
    <location>
        <begin position="200"/>
        <end position="221"/>
    </location>
</feature>
<evidence type="ECO:0000256" key="3">
    <source>
        <dbReference type="ARBA" id="ARBA00022475"/>
    </source>
</evidence>
<comment type="similarity">
    <text evidence="8">Belongs to the binding-protein-dependent transport system permease family.</text>
</comment>
<dbReference type="Proteomes" id="UP000019024">
    <property type="component" value="Chromosome"/>
</dbReference>
<feature type="transmembrane region" description="Helical" evidence="8">
    <location>
        <begin position="463"/>
        <end position="485"/>
    </location>
</feature>
<organism evidence="10 11">
    <name type="scientific">Halostagnicola larsenii XH-48</name>
    <dbReference type="NCBI Taxonomy" id="797299"/>
    <lineage>
        <taxon>Archaea</taxon>
        <taxon>Methanobacteriati</taxon>
        <taxon>Methanobacteriota</taxon>
        <taxon>Stenosarchaea group</taxon>
        <taxon>Halobacteria</taxon>
        <taxon>Halobacteriales</taxon>
        <taxon>Natrialbaceae</taxon>
        <taxon>Halostagnicola</taxon>
    </lineage>
</organism>
<name>W0JTQ7_9EURY</name>
<dbReference type="InterPro" id="IPR035906">
    <property type="entry name" value="MetI-like_sf"/>
</dbReference>
<dbReference type="GO" id="GO:0005886">
    <property type="term" value="C:plasma membrane"/>
    <property type="evidence" value="ECO:0007669"/>
    <property type="project" value="UniProtKB-SubCell"/>
</dbReference>
<evidence type="ECO:0000259" key="9">
    <source>
        <dbReference type="PROSITE" id="PS50928"/>
    </source>
</evidence>
<evidence type="ECO:0000313" key="10">
    <source>
        <dbReference type="EMBL" id="AHG00630.1"/>
    </source>
</evidence>
<feature type="domain" description="ABC transmembrane type-1" evidence="9">
    <location>
        <begin position="162"/>
        <end position="367"/>
    </location>
</feature>
<dbReference type="HOGENOM" id="CLU_021838_5_2_2"/>
<sequence length="663" mass="70356">MTRSDDADGDRDWFGRYSIRRYLPDSELFRDSEFLRGSTFLRTNESGSWLERHALHLTALVTAGVLVVMLYFPIGIVFANAAFIDGVPTLEPVRAVLSDPFYVGSLAGVFENPLAIGSHLGALAGWIGAVSISLTVVTPIPGLDVPLPWLSIQTPGVRGGLFGFTAYQAVLSTIASLALGLPAASVLANYEFRGRRTIRSLTILPFVLPGILVAVGFYAMFGQAGTLNSLLGLAGLGPVSFMQFSPLAIVILAHAFYNAPLIARITVAAWESVDTRTVETARSLGASRRRAFLDVVVPQLLPAILTGALLTFIFTFMTFPIVLALGGLELATVEVWIYDRMRQLDYAEAAALALLETVLSLSLTYVYLRYESAQSGLARADATTARERLFPDVRTALSPRRLAIICYGFLALVVFVGPMASLVVGSVTDAGGFTLGHFSFLLERQLDGAAFQTRPYPAIRNSLLFGVGTLFLAVPMGVVVSVLTARAGRTGTVIETLAMVPLAVSGVVVGIGLLQGLVFGISLPYGWRLEVTGAVAIVVAHAVAAYPFVTRNVSPLLSNLDPAMVESARALGASRARALLDIELPLIASGIVAGAAFAFAISIGEFSSTVILAGGTDAYTMPVALERYLGRRSGPAIAMGTILLLVTASSFVVIDRVGGRFEG</sequence>
<keyword evidence="4" id="KW-0997">Cell inner membrane</keyword>
<dbReference type="PATRIC" id="fig|797299.3.peg.2872"/>
<feature type="transmembrane region" description="Helical" evidence="8">
    <location>
        <begin position="584"/>
        <end position="613"/>
    </location>
</feature>
<feature type="transmembrane region" description="Helical" evidence="8">
    <location>
        <begin position="57"/>
        <end position="84"/>
    </location>
</feature>
<keyword evidence="5 8" id="KW-0812">Transmembrane</keyword>
<dbReference type="InterPro" id="IPR000515">
    <property type="entry name" value="MetI-like"/>
</dbReference>
<dbReference type="eggNOG" id="arCOG00163">
    <property type="taxonomic scope" value="Archaea"/>
</dbReference>
<keyword evidence="7 8" id="KW-0472">Membrane</keyword>
<feature type="transmembrane region" description="Helical" evidence="8">
    <location>
        <begin position="120"/>
        <end position="141"/>
    </location>
</feature>
<feature type="domain" description="ABC transmembrane type-1" evidence="9">
    <location>
        <begin position="459"/>
        <end position="654"/>
    </location>
</feature>
<dbReference type="GO" id="GO:0055085">
    <property type="term" value="P:transmembrane transport"/>
    <property type="evidence" value="ECO:0007669"/>
    <property type="project" value="InterPro"/>
</dbReference>
<evidence type="ECO:0000313" key="11">
    <source>
        <dbReference type="Proteomes" id="UP000019024"/>
    </source>
</evidence>
<dbReference type="EMBL" id="CP007055">
    <property type="protein sequence ID" value="AHG00630.1"/>
    <property type="molecule type" value="Genomic_DNA"/>
</dbReference>
<dbReference type="CDD" id="cd06261">
    <property type="entry name" value="TM_PBP2"/>
    <property type="match status" value="2"/>
</dbReference>
<evidence type="ECO:0000256" key="1">
    <source>
        <dbReference type="ARBA" id="ARBA00004429"/>
    </source>
</evidence>
<dbReference type="STRING" id="797299.HALLA_19390"/>
<dbReference type="KEGG" id="hlr:HALLA_19390"/>
<feature type="transmembrane region" description="Helical" evidence="8">
    <location>
        <begin position="633"/>
        <end position="654"/>
    </location>
</feature>
<protein>
    <submittedName>
        <fullName evidence="10">Sulfate ABC transporter permease</fullName>
    </submittedName>
</protein>
<dbReference type="AlphaFoldDB" id="W0JTQ7"/>
<feature type="transmembrane region" description="Helical" evidence="8">
    <location>
        <begin position="531"/>
        <end position="549"/>
    </location>
</feature>
<reference evidence="10 11" key="1">
    <citation type="submission" date="2014-01" db="EMBL/GenBank/DDBJ databases">
        <authorList>
            <consortium name="DOE Joint Genome Institute"/>
            <person name="Anderson I."/>
            <person name="Huntemann M."/>
            <person name="Han J."/>
            <person name="Chen A."/>
            <person name="Kyrpides N."/>
            <person name="Mavromatis K."/>
            <person name="Markowitz V."/>
            <person name="Palaniappan K."/>
            <person name="Ivanova N."/>
            <person name="Schaumberg A."/>
            <person name="Pati A."/>
            <person name="Liolios K."/>
            <person name="Nordberg H.P."/>
            <person name="Cantor M.N."/>
            <person name="Hua S.X."/>
            <person name="Woyke T."/>
        </authorList>
    </citation>
    <scope>NUCLEOTIDE SEQUENCE [LARGE SCALE GENOMIC DNA]</scope>
    <source>
        <strain evidence="10 11">XH-48</strain>
    </source>
</reference>
<dbReference type="Pfam" id="PF00528">
    <property type="entry name" value="BPD_transp_1"/>
    <property type="match status" value="2"/>
</dbReference>
<feature type="transmembrane region" description="Helical" evidence="8">
    <location>
        <begin position="497"/>
        <end position="525"/>
    </location>
</feature>
<evidence type="ECO:0000256" key="6">
    <source>
        <dbReference type="ARBA" id="ARBA00022989"/>
    </source>
</evidence>
<feature type="transmembrane region" description="Helical" evidence="8">
    <location>
        <begin position="300"/>
        <end position="326"/>
    </location>
</feature>
<feature type="transmembrane region" description="Helical" evidence="8">
    <location>
        <begin position="161"/>
        <end position="188"/>
    </location>
</feature>
<feature type="transmembrane region" description="Helical" evidence="8">
    <location>
        <begin position="346"/>
        <end position="368"/>
    </location>
</feature>
<keyword evidence="2 8" id="KW-0813">Transport</keyword>